<dbReference type="Proteomes" id="UP000578569">
    <property type="component" value="Unassembled WGS sequence"/>
</dbReference>
<evidence type="ECO:0000256" key="2">
    <source>
        <dbReference type="ARBA" id="ARBA00022630"/>
    </source>
</evidence>
<keyword evidence="2 7" id="KW-0285">Flavoprotein</keyword>
<dbReference type="AlphaFoldDB" id="A0A839YT72"/>
<comment type="cofactor">
    <cofactor evidence="8">
        <name>FMN</name>
        <dbReference type="ChEBI" id="CHEBI:58210"/>
    </cofactor>
    <text evidence="8">Binds 1 FMN per subunit.</text>
</comment>
<keyword evidence="12" id="KW-1185">Reference proteome</keyword>
<keyword evidence="3 7" id="KW-0288">FMN</keyword>
<dbReference type="Gene3D" id="3.40.109.10">
    <property type="entry name" value="NADH Oxidase"/>
    <property type="match status" value="1"/>
</dbReference>
<comment type="caution">
    <text evidence="11">The sequence shown here is derived from an EMBL/GenBank/DDBJ whole genome shotgun (WGS) entry which is preliminary data.</text>
</comment>
<feature type="binding site" description="in other chain" evidence="8">
    <location>
        <begin position="16"/>
        <end position="18"/>
    </location>
    <ligand>
        <name>FMN</name>
        <dbReference type="ChEBI" id="CHEBI:58210"/>
        <note>ligand shared between dimeric partners</note>
    </ligand>
</feature>
<feature type="region of interest" description="Disordered" evidence="9">
    <location>
        <begin position="176"/>
        <end position="196"/>
    </location>
</feature>
<evidence type="ECO:0000256" key="7">
    <source>
        <dbReference type="PIRNR" id="PIRNR000232"/>
    </source>
</evidence>
<keyword evidence="6 7" id="KW-0520">NAD</keyword>
<dbReference type="CDD" id="cd02135">
    <property type="entry name" value="YdjA-like"/>
    <property type="match status" value="1"/>
</dbReference>
<dbReference type="PIRSF" id="PIRSF000232">
    <property type="entry name" value="YdjA"/>
    <property type="match status" value="1"/>
</dbReference>
<dbReference type="InterPro" id="IPR026021">
    <property type="entry name" value="YdjA-like"/>
</dbReference>
<dbReference type="EMBL" id="JACICF010000001">
    <property type="protein sequence ID" value="MBB3763471.1"/>
    <property type="molecule type" value="Genomic_DNA"/>
</dbReference>
<evidence type="ECO:0000313" key="12">
    <source>
        <dbReference type="Proteomes" id="UP000578569"/>
    </source>
</evidence>
<feature type="binding site" description="in other chain" evidence="8">
    <location>
        <begin position="141"/>
        <end position="143"/>
    </location>
    <ligand>
        <name>FMN</name>
        <dbReference type="ChEBI" id="CHEBI:58210"/>
        <note>ligand shared between dimeric partners</note>
    </ligand>
</feature>
<name>A0A839YT72_9SPHN</name>
<gene>
    <name evidence="11" type="ORF">FHS50_000494</name>
</gene>
<dbReference type="InterPro" id="IPR052530">
    <property type="entry name" value="NAD(P)H_nitroreductase"/>
</dbReference>
<evidence type="ECO:0000313" key="11">
    <source>
        <dbReference type="EMBL" id="MBB3763471.1"/>
    </source>
</evidence>
<evidence type="ECO:0000256" key="4">
    <source>
        <dbReference type="ARBA" id="ARBA00022857"/>
    </source>
</evidence>
<keyword evidence="4 7" id="KW-0521">NADP</keyword>
<organism evidence="11 12">
    <name type="scientific">Sphingomicrobium lutaoense</name>
    <dbReference type="NCBI Taxonomy" id="515949"/>
    <lineage>
        <taxon>Bacteria</taxon>
        <taxon>Pseudomonadati</taxon>
        <taxon>Pseudomonadota</taxon>
        <taxon>Alphaproteobacteria</taxon>
        <taxon>Sphingomonadales</taxon>
        <taxon>Sphingomonadaceae</taxon>
        <taxon>Sphingomicrobium</taxon>
    </lineage>
</organism>
<dbReference type="PANTHER" id="PTHR43821">
    <property type="entry name" value="NAD(P)H NITROREDUCTASE YDJA-RELATED"/>
    <property type="match status" value="1"/>
</dbReference>
<protein>
    <recommendedName>
        <fullName evidence="7">Putative NAD(P)H nitroreductase</fullName>
        <ecNumber evidence="7">1.-.-.-</ecNumber>
    </recommendedName>
</protein>
<dbReference type="Pfam" id="PF00881">
    <property type="entry name" value="Nitroreductase"/>
    <property type="match status" value="1"/>
</dbReference>
<feature type="compositionally biased region" description="Basic and acidic residues" evidence="9">
    <location>
        <begin position="13"/>
        <end position="23"/>
    </location>
</feature>
<feature type="region of interest" description="Disordered" evidence="9">
    <location>
        <begin position="1"/>
        <end position="26"/>
    </location>
</feature>
<keyword evidence="5 7" id="KW-0560">Oxidoreductase</keyword>
<accession>A0A839YT72</accession>
<dbReference type="PANTHER" id="PTHR43821:SF1">
    <property type="entry name" value="NAD(P)H NITROREDUCTASE YDJA-RELATED"/>
    <property type="match status" value="1"/>
</dbReference>
<evidence type="ECO:0000256" key="1">
    <source>
        <dbReference type="ARBA" id="ARBA00007118"/>
    </source>
</evidence>
<evidence type="ECO:0000256" key="5">
    <source>
        <dbReference type="ARBA" id="ARBA00023002"/>
    </source>
</evidence>
<comment type="similarity">
    <text evidence="1 7">Belongs to the nitroreductase family.</text>
</comment>
<evidence type="ECO:0000256" key="8">
    <source>
        <dbReference type="PIRSR" id="PIRSR000232-1"/>
    </source>
</evidence>
<dbReference type="InterPro" id="IPR029479">
    <property type="entry name" value="Nitroreductase"/>
</dbReference>
<dbReference type="GO" id="GO:0016491">
    <property type="term" value="F:oxidoreductase activity"/>
    <property type="evidence" value="ECO:0007669"/>
    <property type="project" value="UniProtKB-UniRule"/>
</dbReference>
<sequence>MELNDRSSLLAHLETRRSGRPRDMVAPGPDAEQLAHILELAARTPDHGKLVPYRFVIVERDQRQALADLFARALFDEDPDAHDAKVAKTLDKAHHAPALIVLVSSPVRAHKIPVWEQELTCGAAGMNLLHAVHAHGFVGGWITGAQAYHPMVTRAFCEEGERIAGFFFIGSPCQPLEERDRPDPSELVTRWEPPRD</sequence>
<feature type="binding site" evidence="8">
    <location>
        <position position="47"/>
    </location>
    <ligand>
        <name>FMN</name>
        <dbReference type="ChEBI" id="CHEBI:58210"/>
        <note>ligand shared between dimeric partners</note>
    </ligand>
</feature>
<dbReference type="SUPFAM" id="SSF55469">
    <property type="entry name" value="FMN-dependent nitroreductase-like"/>
    <property type="match status" value="1"/>
</dbReference>
<dbReference type="InterPro" id="IPR000415">
    <property type="entry name" value="Nitroreductase-like"/>
</dbReference>
<dbReference type="RefSeq" id="WP_183932813.1">
    <property type="nucleotide sequence ID" value="NZ_JACICF010000001.1"/>
</dbReference>
<dbReference type="EC" id="1.-.-.-" evidence="7"/>
<proteinExistence type="inferred from homology"/>
<evidence type="ECO:0000259" key="10">
    <source>
        <dbReference type="Pfam" id="PF00881"/>
    </source>
</evidence>
<feature type="domain" description="Nitroreductase" evidence="10">
    <location>
        <begin position="15"/>
        <end position="170"/>
    </location>
</feature>
<feature type="binding site" evidence="8">
    <location>
        <position position="43"/>
    </location>
    <ligand>
        <name>FMN</name>
        <dbReference type="ChEBI" id="CHEBI:58210"/>
        <note>ligand shared between dimeric partners</note>
    </ligand>
</feature>
<evidence type="ECO:0000256" key="6">
    <source>
        <dbReference type="ARBA" id="ARBA00023027"/>
    </source>
</evidence>
<evidence type="ECO:0000256" key="3">
    <source>
        <dbReference type="ARBA" id="ARBA00022643"/>
    </source>
</evidence>
<evidence type="ECO:0000256" key="9">
    <source>
        <dbReference type="SAM" id="MobiDB-lite"/>
    </source>
</evidence>
<reference evidence="11 12" key="1">
    <citation type="submission" date="2020-08" db="EMBL/GenBank/DDBJ databases">
        <title>Genomic Encyclopedia of Type Strains, Phase IV (KMG-IV): sequencing the most valuable type-strain genomes for metagenomic binning, comparative biology and taxonomic classification.</title>
        <authorList>
            <person name="Goeker M."/>
        </authorList>
    </citation>
    <scope>NUCLEOTIDE SEQUENCE [LARGE SCALE GENOMIC DNA]</scope>
    <source>
        <strain evidence="11 12">DSM 24194</strain>
    </source>
</reference>